<dbReference type="Proteomes" id="UP001642540">
    <property type="component" value="Unassembled WGS sequence"/>
</dbReference>
<evidence type="ECO:0000256" key="1">
    <source>
        <dbReference type="ARBA" id="ARBA00022723"/>
    </source>
</evidence>
<keyword evidence="1" id="KW-0479">Metal-binding</keyword>
<keyword evidence="3 5" id="KW-0863">Zinc-finger</keyword>
<dbReference type="SMART" id="SM00355">
    <property type="entry name" value="ZnF_C2H2"/>
    <property type="match status" value="8"/>
</dbReference>
<dbReference type="EMBL" id="CAXLJM020000173">
    <property type="protein sequence ID" value="CAL8148610.1"/>
    <property type="molecule type" value="Genomic_DNA"/>
</dbReference>
<feature type="domain" description="C2H2-type" evidence="7">
    <location>
        <begin position="600"/>
        <end position="627"/>
    </location>
</feature>
<evidence type="ECO:0000256" key="5">
    <source>
        <dbReference type="PROSITE-ProRule" id="PRU00042"/>
    </source>
</evidence>
<reference evidence="8 9" key="1">
    <citation type="submission" date="2024-08" db="EMBL/GenBank/DDBJ databases">
        <authorList>
            <person name="Cucini C."/>
            <person name="Frati F."/>
        </authorList>
    </citation>
    <scope>NUCLEOTIDE SEQUENCE [LARGE SCALE GENOMIC DNA]</scope>
</reference>
<dbReference type="SUPFAM" id="SSF57667">
    <property type="entry name" value="beta-beta-alpha zinc fingers"/>
    <property type="match status" value="1"/>
</dbReference>
<comment type="caution">
    <text evidence="8">The sequence shown here is derived from an EMBL/GenBank/DDBJ whole genome shotgun (WGS) entry which is preliminary data.</text>
</comment>
<evidence type="ECO:0000256" key="2">
    <source>
        <dbReference type="ARBA" id="ARBA00022737"/>
    </source>
</evidence>
<feature type="compositionally biased region" description="Basic residues" evidence="6">
    <location>
        <begin position="244"/>
        <end position="264"/>
    </location>
</feature>
<evidence type="ECO:0000256" key="6">
    <source>
        <dbReference type="SAM" id="MobiDB-lite"/>
    </source>
</evidence>
<dbReference type="InterPro" id="IPR013087">
    <property type="entry name" value="Znf_C2H2_type"/>
</dbReference>
<feature type="region of interest" description="Disordered" evidence="6">
    <location>
        <begin position="227"/>
        <end position="264"/>
    </location>
</feature>
<keyword evidence="9" id="KW-1185">Reference proteome</keyword>
<dbReference type="PROSITE" id="PS50157">
    <property type="entry name" value="ZINC_FINGER_C2H2_2"/>
    <property type="match status" value="2"/>
</dbReference>
<feature type="compositionally biased region" description="Basic and acidic residues" evidence="6">
    <location>
        <begin position="233"/>
        <end position="243"/>
    </location>
</feature>
<dbReference type="InterPro" id="IPR036236">
    <property type="entry name" value="Znf_C2H2_sf"/>
</dbReference>
<sequence length="693" mass="78696">MDNFPDLCEEHKLQVKVDSCLICGQVAVTYDLEGNVIKTEPLDRGNGKEVGGNPVKWSNEQLLTFLCQSLGLRNKKLYSSLQADPFPFCEQCQMLLNSLAHAFSHLAELKNVLREKLEEAEQLYSKDNLYERHDPAYLKFRKDALREVKNVEVGESWSERLRKRNASQSNLRVEVNQLSCSQSQVECRQSKSSSSDSESSEAFEKGEEELEDPFNILCQSQDQISFSDSATTSDDKDNGEKSKSKVKNKGKMNRKRSKVKAARVRNQVRKVSVQKCGSGLETALAANRSRSKGGGFMEREEETGNINYTTGYGNRFKSFRTTLTFAKIAREDGTMGYQCTTCSATFPLFTSSRKQEPIFRQHYLASHSNRFKCRLCPDVEASNYGNRQDLFQHLEKVHGVSTTRNYHMLITNGKRERFRVQAECEICKMPMIPCGTGPSFRSTKQAYRTHLLSHMNEEEKKEALLVYGVRYKQLSTPLSTTLELSLTSSASVSQCGTCGQFITNGETGMRMHERDSHPELHDPYQLPTFICHICAHSLSSNALLDLHIRKKHPDGRLDERELHLQCKFPSCPEKMWDDEPSLKAHVEKMHGKSEQASARVLCRVCGMVSCSTWALKQHGLVHSGERAHHCTLCPKSFPLKTTLTSHLAAKHGIGAKIMECEHQGCHKIFYNRIYFRIHMRKAHGVVVKKRKAK</sequence>
<dbReference type="PANTHER" id="PTHR24379:SF127">
    <property type="entry name" value="BLOODY FINGERS-RELATED"/>
    <property type="match status" value="1"/>
</dbReference>
<name>A0ABP1SA87_9HEXA</name>
<gene>
    <name evidence="8" type="ORF">ODALV1_LOCUS31475</name>
</gene>
<organism evidence="8 9">
    <name type="scientific">Orchesella dallaii</name>
    <dbReference type="NCBI Taxonomy" id="48710"/>
    <lineage>
        <taxon>Eukaryota</taxon>
        <taxon>Metazoa</taxon>
        <taxon>Ecdysozoa</taxon>
        <taxon>Arthropoda</taxon>
        <taxon>Hexapoda</taxon>
        <taxon>Collembola</taxon>
        <taxon>Entomobryomorpha</taxon>
        <taxon>Entomobryoidea</taxon>
        <taxon>Orchesellidae</taxon>
        <taxon>Orchesellinae</taxon>
        <taxon>Orchesella</taxon>
    </lineage>
</organism>
<evidence type="ECO:0000259" key="7">
    <source>
        <dbReference type="PROSITE" id="PS50157"/>
    </source>
</evidence>
<keyword evidence="2" id="KW-0677">Repeat</keyword>
<dbReference type="PROSITE" id="PS00028">
    <property type="entry name" value="ZINC_FINGER_C2H2_1"/>
    <property type="match status" value="3"/>
</dbReference>
<dbReference type="PANTHER" id="PTHR24379">
    <property type="entry name" value="KRAB AND ZINC FINGER DOMAIN-CONTAINING"/>
    <property type="match status" value="1"/>
</dbReference>
<keyword evidence="4" id="KW-0862">Zinc</keyword>
<feature type="domain" description="C2H2-type" evidence="7">
    <location>
        <begin position="628"/>
        <end position="651"/>
    </location>
</feature>
<proteinExistence type="predicted"/>
<evidence type="ECO:0000256" key="4">
    <source>
        <dbReference type="ARBA" id="ARBA00022833"/>
    </source>
</evidence>
<dbReference type="Gene3D" id="3.30.160.60">
    <property type="entry name" value="Classic Zinc Finger"/>
    <property type="match status" value="2"/>
</dbReference>
<protein>
    <recommendedName>
        <fullName evidence="7">C2H2-type domain-containing protein</fullName>
    </recommendedName>
</protein>
<evidence type="ECO:0000313" key="8">
    <source>
        <dbReference type="EMBL" id="CAL8148610.1"/>
    </source>
</evidence>
<accession>A0ABP1SA87</accession>
<evidence type="ECO:0000313" key="9">
    <source>
        <dbReference type="Proteomes" id="UP001642540"/>
    </source>
</evidence>
<evidence type="ECO:0000256" key="3">
    <source>
        <dbReference type="ARBA" id="ARBA00022771"/>
    </source>
</evidence>